<dbReference type="AlphaFoldDB" id="A0ABD8ATX9"/>
<feature type="transmembrane region" description="Helical" evidence="1">
    <location>
        <begin position="12"/>
        <end position="33"/>
    </location>
</feature>
<organism evidence="2 3">
    <name type="scientific">Paenibacillus amylolyticus</name>
    <dbReference type="NCBI Taxonomy" id="1451"/>
    <lineage>
        <taxon>Bacteria</taxon>
        <taxon>Bacillati</taxon>
        <taxon>Bacillota</taxon>
        <taxon>Bacilli</taxon>
        <taxon>Bacillales</taxon>
        <taxon>Paenibacillaceae</taxon>
        <taxon>Paenibacillus</taxon>
    </lineage>
</organism>
<gene>
    <name evidence="2" type="ORF">V6668_02365</name>
</gene>
<evidence type="ECO:0008006" key="4">
    <source>
        <dbReference type="Google" id="ProtNLM"/>
    </source>
</evidence>
<proteinExistence type="predicted"/>
<dbReference type="Pfam" id="PF11391">
    <property type="entry name" value="DUF2798"/>
    <property type="match status" value="2"/>
</dbReference>
<evidence type="ECO:0000256" key="1">
    <source>
        <dbReference type="SAM" id="Phobius"/>
    </source>
</evidence>
<keyword evidence="1" id="KW-0812">Transmembrane</keyword>
<accession>A0ABD8ATX9</accession>
<feature type="transmembrane region" description="Helical" evidence="1">
    <location>
        <begin position="132"/>
        <end position="151"/>
    </location>
</feature>
<evidence type="ECO:0000313" key="3">
    <source>
        <dbReference type="Proteomes" id="UP001364764"/>
    </source>
</evidence>
<keyword evidence="1" id="KW-1133">Transmembrane helix</keyword>
<sequence>MRELPTSKKEQIIFGLMMCIGMVLVMMFFNLWHSGLLGKMSPLEILLQFILCFVIAFLVESFIVGPVARKIAFSLPFDKSNKILGVLVISFFMVIGMVLIMSMYGMISAYLADQLSGSSVLRTYLHTIARNFSLALPYQLIILGPLVRYVFGKFIKDNEPVLPVVNKSV</sequence>
<dbReference type="InterPro" id="IPR021529">
    <property type="entry name" value="DUF2798"/>
</dbReference>
<feature type="transmembrane region" description="Helical" evidence="1">
    <location>
        <begin position="45"/>
        <end position="64"/>
    </location>
</feature>
<evidence type="ECO:0000313" key="2">
    <source>
        <dbReference type="EMBL" id="WWP21057.1"/>
    </source>
</evidence>
<dbReference type="EMBL" id="CP145892">
    <property type="protein sequence ID" value="WWP21057.1"/>
    <property type="molecule type" value="Genomic_DNA"/>
</dbReference>
<name>A0ABD8ATX9_PAEAM</name>
<dbReference type="Proteomes" id="UP001364764">
    <property type="component" value="Chromosome"/>
</dbReference>
<keyword evidence="1" id="KW-0472">Membrane</keyword>
<reference evidence="2 3" key="1">
    <citation type="submission" date="2024-02" db="EMBL/GenBank/DDBJ databases">
        <title>Complete sequences of two Paenibacillus sp. strains and one Lysinibacillus strain isolated from the environment on STAA medium highlight biotechnological potential.</title>
        <authorList>
            <person name="Attere S.A."/>
            <person name="Piche L.C."/>
            <person name="Intertaglia L."/>
            <person name="Lami R."/>
            <person name="Charette S.J."/>
            <person name="Vincent A.T."/>
        </authorList>
    </citation>
    <scope>NUCLEOTIDE SEQUENCE [LARGE SCALE GENOMIC DNA]</scope>
    <source>
        <strain evidence="2 3">Y5S-7</strain>
    </source>
</reference>
<protein>
    <recommendedName>
        <fullName evidence="4">DUF2798 domain-containing protein</fullName>
    </recommendedName>
</protein>
<feature type="transmembrane region" description="Helical" evidence="1">
    <location>
        <begin position="84"/>
        <end position="112"/>
    </location>
</feature>